<dbReference type="InterPro" id="IPR011701">
    <property type="entry name" value="MFS"/>
</dbReference>
<keyword evidence="5 9" id="KW-1133">Transmembrane helix</keyword>
<dbReference type="Pfam" id="PF07690">
    <property type="entry name" value="MFS_1"/>
    <property type="match status" value="1"/>
</dbReference>
<evidence type="ECO:0000256" key="3">
    <source>
        <dbReference type="ARBA" id="ARBA00022475"/>
    </source>
</evidence>
<feature type="transmembrane region" description="Helical" evidence="9">
    <location>
        <begin position="139"/>
        <end position="158"/>
    </location>
</feature>
<comment type="subcellular location">
    <subcellularLocation>
        <location evidence="1">Cell membrane</location>
        <topology evidence="1">Multi-pass membrane protein</topology>
    </subcellularLocation>
</comment>
<feature type="transmembrane region" description="Helical" evidence="9">
    <location>
        <begin position="78"/>
        <end position="97"/>
    </location>
</feature>
<keyword evidence="6 9" id="KW-0472">Membrane</keyword>
<evidence type="ECO:0000256" key="5">
    <source>
        <dbReference type="ARBA" id="ARBA00022989"/>
    </source>
</evidence>
<keyword evidence="3" id="KW-1003">Cell membrane</keyword>
<feature type="transmembrane region" description="Helical" evidence="9">
    <location>
        <begin position="260"/>
        <end position="277"/>
    </location>
</feature>
<feature type="transmembrane region" description="Helical" evidence="9">
    <location>
        <begin position="337"/>
        <end position="356"/>
    </location>
</feature>
<evidence type="ECO:0000259" key="10">
    <source>
        <dbReference type="PROSITE" id="PS50850"/>
    </source>
</evidence>
<dbReference type="PANTHER" id="PTHR42718:SF46">
    <property type="entry name" value="BLR6921 PROTEIN"/>
    <property type="match status" value="1"/>
</dbReference>
<keyword evidence="7" id="KW-0046">Antibiotic resistance</keyword>
<dbReference type="EMBL" id="JAVREQ010000004">
    <property type="protein sequence ID" value="MDT0378454.1"/>
    <property type="molecule type" value="Genomic_DNA"/>
</dbReference>
<evidence type="ECO:0000256" key="9">
    <source>
        <dbReference type="SAM" id="Phobius"/>
    </source>
</evidence>
<reference evidence="12" key="1">
    <citation type="submission" date="2023-07" db="EMBL/GenBank/DDBJ databases">
        <title>30 novel species of actinomycetes from the DSMZ collection.</title>
        <authorList>
            <person name="Nouioui I."/>
        </authorList>
    </citation>
    <scope>NUCLEOTIDE SEQUENCE [LARGE SCALE GENOMIC DNA]</scope>
    <source>
        <strain evidence="12">DSM 42041</strain>
    </source>
</reference>
<feature type="transmembrane region" description="Helical" evidence="9">
    <location>
        <begin position="170"/>
        <end position="192"/>
    </location>
</feature>
<dbReference type="RefSeq" id="WP_311672348.1">
    <property type="nucleotide sequence ID" value="NZ_JAVREQ010000004.1"/>
</dbReference>
<dbReference type="SUPFAM" id="SSF103473">
    <property type="entry name" value="MFS general substrate transporter"/>
    <property type="match status" value="1"/>
</dbReference>
<dbReference type="Gene3D" id="1.20.1720.10">
    <property type="entry name" value="Multidrug resistance protein D"/>
    <property type="match status" value="1"/>
</dbReference>
<dbReference type="PANTHER" id="PTHR42718">
    <property type="entry name" value="MAJOR FACILITATOR SUPERFAMILY MULTIDRUG TRANSPORTER MFSC"/>
    <property type="match status" value="1"/>
</dbReference>
<sequence length="501" mass="51617">MSIDITKPAGPEPADTGAPLTGTVPPAPVGAEAPAGGVKRRGLILFLVSSAQLICVLDATIANVMMPQLRSDLGLTTSGLQWVMNIYVLLFGGLMLLGGRLTDVFSRRIVLVVGIALFTAGSLFAATADSVTPLLIGRALQGVGAAAMSPAALSILVTTNPEPKARAKALGVWGMVMGLGASLGTILGGAITNIDWRWAFYINVPIGVLLVAAAFAWIPRLAPTGPRPPADVAGAITGTVGLLALVFGIVTAGHDGWGDPTALMAFASAAVLLTVFARVERTAAGPLLPLRLLRRRSVVSGTAAQLISSGLALPAFFMLPQYMQLVRGYTPLEVGLAYIPTCVAMLLVSGAVPTLIERFGPRVPYVLGTLLVGAEVTLMLRSGTEGSYWSLLFPVTALLGVGLVLCMMTAPVVGTQDASEEDAGTTSAVLNASTEIGGALALAVTATVVGSELAELTARGVPTAEAFNEALQQGFLVLLLWVAANMVIGLFAFRGREKQQA</sequence>
<gene>
    <name evidence="11" type="ORF">RM572_06630</name>
</gene>
<feature type="transmembrane region" description="Helical" evidence="9">
    <location>
        <begin position="298"/>
        <end position="317"/>
    </location>
</feature>
<dbReference type="InterPro" id="IPR036259">
    <property type="entry name" value="MFS_trans_sf"/>
</dbReference>
<dbReference type="Gene3D" id="1.20.1250.20">
    <property type="entry name" value="MFS general substrate transporter like domains"/>
    <property type="match status" value="1"/>
</dbReference>
<evidence type="ECO:0000256" key="1">
    <source>
        <dbReference type="ARBA" id="ARBA00004651"/>
    </source>
</evidence>
<evidence type="ECO:0000256" key="8">
    <source>
        <dbReference type="SAM" id="MobiDB-lite"/>
    </source>
</evidence>
<organism evidence="11 12">
    <name type="scientific">Streptomyces hazeniae</name>
    <dbReference type="NCBI Taxonomy" id="3075538"/>
    <lineage>
        <taxon>Bacteria</taxon>
        <taxon>Bacillati</taxon>
        <taxon>Actinomycetota</taxon>
        <taxon>Actinomycetes</taxon>
        <taxon>Kitasatosporales</taxon>
        <taxon>Streptomycetaceae</taxon>
        <taxon>Streptomyces</taxon>
    </lineage>
</organism>
<feature type="transmembrane region" description="Helical" evidence="9">
    <location>
        <begin position="363"/>
        <end position="380"/>
    </location>
</feature>
<protein>
    <submittedName>
        <fullName evidence="11">MFS transporter</fullName>
    </submittedName>
</protein>
<feature type="domain" description="Major facilitator superfamily (MFS) profile" evidence="10">
    <location>
        <begin position="44"/>
        <end position="497"/>
    </location>
</feature>
<keyword evidence="2" id="KW-0813">Transport</keyword>
<evidence type="ECO:0000256" key="7">
    <source>
        <dbReference type="ARBA" id="ARBA00023251"/>
    </source>
</evidence>
<evidence type="ECO:0000256" key="6">
    <source>
        <dbReference type="ARBA" id="ARBA00023136"/>
    </source>
</evidence>
<comment type="caution">
    <text evidence="11">The sequence shown here is derived from an EMBL/GenBank/DDBJ whole genome shotgun (WGS) entry which is preliminary data.</text>
</comment>
<feature type="region of interest" description="Disordered" evidence="8">
    <location>
        <begin position="1"/>
        <end position="26"/>
    </location>
</feature>
<dbReference type="PROSITE" id="PS50850">
    <property type="entry name" value="MFS"/>
    <property type="match status" value="1"/>
</dbReference>
<feature type="transmembrane region" description="Helical" evidence="9">
    <location>
        <begin position="386"/>
        <end position="407"/>
    </location>
</feature>
<evidence type="ECO:0000313" key="11">
    <source>
        <dbReference type="EMBL" id="MDT0378454.1"/>
    </source>
</evidence>
<feature type="transmembrane region" description="Helical" evidence="9">
    <location>
        <begin position="109"/>
        <end position="127"/>
    </location>
</feature>
<dbReference type="Proteomes" id="UP001183414">
    <property type="component" value="Unassembled WGS sequence"/>
</dbReference>
<keyword evidence="4 9" id="KW-0812">Transmembrane</keyword>
<feature type="transmembrane region" description="Helical" evidence="9">
    <location>
        <begin position="198"/>
        <end position="218"/>
    </location>
</feature>
<dbReference type="CDD" id="cd17321">
    <property type="entry name" value="MFS_MMR_MDR_like"/>
    <property type="match status" value="1"/>
</dbReference>
<evidence type="ECO:0000256" key="2">
    <source>
        <dbReference type="ARBA" id="ARBA00022448"/>
    </source>
</evidence>
<accession>A0ABU2NNX5</accession>
<dbReference type="InterPro" id="IPR020846">
    <property type="entry name" value="MFS_dom"/>
</dbReference>
<feature type="transmembrane region" description="Helical" evidence="9">
    <location>
        <begin position="230"/>
        <end position="254"/>
    </location>
</feature>
<feature type="transmembrane region" description="Helical" evidence="9">
    <location>
        <begin position="428"/>
        <end position="450"/>
    </location>
</feature>
<proteinExistence type="predicted"/>
<name>A0ABU2NNX5_9ACTN</name>
<evidence type="ECO:0000313" key="12">
    <source>
        <dbReference type="Proteomes" id="UP001183414"/>
    </source>
</evidence>
<feature type="transmembrane region" description="Helical" evidence="9">
    <location>
        <begin position="470"/>
        <end position="493"/>
    </location>
</feature>
<evidence type="ECO:0000256" key="4">
    <source>
        <dbReference type="ARBA" id="ARBA00022692"/>
    </source>
</evidence>
<feature type="transmembrane region" description="Helical" evidence="9">
    <location>
        <begin position="43"/>
        <end position="66"/>
    </location>
</feature>
<keyword evidence="12" id="KW-1185">Reference proteome</keyword>